<dbReference type="OrthoDB" id="9798918at2"/>
<reference evidence="3 4" key="1">
    <citation type="submission" date="2018-03" db="EMBL/GenBank/DDBJ databases">
        <title>Bacillus urumqiensis sp. nov., a moderately haloalkaliphilic bacterium isolated from a salt lake.</title>
        <authorList>
            <person name="Zhao B."/>
            <person name="Liao Z."/>
        </authorList>
    </citation>
    <scope>NUCLEOTIDE SEQUENCE [LARGE SCALE GENOMIC DNA]</scope>
    <source>
        <strain evidence="3 4">BZ-SZ-XJ18</strain>
    </source>
</reference>
<dbReference type="EMBL" id="PVNS01000010">
    <property type="protein sequence ID" value="PRO65115.1"/>
    <property type="molecule type" value="Genomic_DNA"/>
</dbReference>
<dbReference type="InterPro" id="IPR003791">
    <property type="entry name" value="UPF0178"/>
</dbReference>
<dbReference type="PANTHER" id="PTHR35146:SF1">
    <property type="entry name" value="UPF0178 PROTEIN YAII"/>
    <property type="match status" value="1"/>
</dbReference>
<comment type="caution">
    <text evidence="3">The sequence shown here is derived from an EMBL/GenBank/DDBJ whole genome shotgun (WGS) entry which is preliminary data.</text>
</comment>
<dbReference type="Pfam" id="PF02639">
    <property type="entry name" value="DUF188"/>
    <property type="match status" value="1"/>
</dbReference>
<gene>
    <name evidence="3" type="ORF">C6I21_11755</name>
</gene>
<proteinExistence type="inferred from homology"/>
<keyword evidence="4" id="KW-1185">Reference proteome</keyword>
<organism evidence="3 4">
    <name type="scientific">Alkalicoccus urumqiensis</name>
    <name type="common">Bacillus urumqiensis</name>
    <dbReference type="NCBI Taxonomy" id="1548213"/>
    <lineage>
        <taxon>Bacteria</taxon>
        <taxon>Bacillati</taxon>
        <taxon>Bacillota</taxon>
        <taxon>Bacilli</taxon>
        <taxon>Bacillales</taxon>
        <taxon>Bacillaceae</taxon>
        <taxon>Alkalicoccus</taxon>
    </lineage>
</organism>
<evidence type="ECO:0000313" key="4">
    <source>
        <dbReference type="Proteomes" id="UP000243650"/>
    </source>
</evidence>
<evidence type="ECO:0000256" key="1">
    <source>
        <dbReference type="ARBA" id="ARBA00008522"/>
    </source>
</evidence>
<dbReference type="Proteomes" id="UP000243650">
    <property type="component" value="Unassembled WGS sequence"/>
</dbReference>
<evidence type="ECO:0000313" key="3">
    <source>
        <dbReference type="EMBL" id="PRO65115.1"/>
    </source>
</evidence>
<dbReference type="HAMAP" id="MF_00489">
    <property type="entry name" value="UPF0178"/>
    <property type="match status" value="1"/>
</dbReference>
<accession>A0A2P6MFP2</accession>
<protein>
    <recommendedName>
        <fullName evidence="2">UPF0178 protein C6I21_11755</fullName>
    </recommendedName>
</protein>
<name>A0A2P6MFP2_ALKUR</name>
<comment type="similarity">
    <text evidence="1 2">Belongs to the UPF0178 family.</text>
</comment>
<dbReference type="PANTHER" id="PTHR35146">
    <property type="entry name" value="UPF0178 PROTEIN YAII"/>
    <property type="match status" value="1"/>
</dbReference>
<dbReference type="AlphaFoldDB" id="A0A2P6MFP2"/>
<sequence>MSRRSMKKILLDADASPVTKLVLSHCEAMSIPLTVVHSRDHVPRDGWPDWVDVHIVEAGPDAADFQLLAECRRGDLVITGDIGLAALCIGRGAEVLQFKGDRIRPEELDMLLALRYETQKARRRGKYGRGPSARSRDDDDRFARMLQTLTEAWSKGDGDV</sequence>
<evidence type="ECO:0000256" key="2">
    <source>
        <dbReference type="HAMAP-Rule" id="MF_00489"/>
    </source>
</evidence>